<feature type="compositionally biased region" description="Basic and acidic residues" evidence="1">
    <location>
        <begin position="142"/>
        <end position="152"/>
    </location>
</feature>
<gene>
    <name evidence="2" type="ORF">VNI00_018145</name>
</gene>
<dbReference type="Proteomes" id="UP001383192">
    <property type="component" value="Unassembled WGS sequence"/>
</dbReference>
<evidence type="ECO:0000313" key="2">
    <source>
        <dbReference type="EMBL" id="KAK7019217.1"/>
    </source>
</evidence>
<dbReference type="EMBL" id="JAYKXP010000213">
    <property type="protein sequence ID" value="KAK7019217.1"/>
    <property type="molecule type" value="Genomic_DNA"/>
</dbReference>
<proteinExistence type="predicted"/>
<sequence>MAPKTTLSSWPECDTWVHNTKDVYDYAHKSMANNPPAVRNAISLQLAEHLRPKLVYKIVALDNEAHKLFTDCVQLIHAFVNGRARTPPALDALDSFVTEMEEQAAKACEKKCCIHSAPEVPSDDEDDVQIINKVPDEDTEMAEPKGLKDSVHAPKASEASKLRFKKNSDKDKEKEKEKEKDSPKDKEKSKLSSKLTRAMSPAVEGKSTPPSAKRARFERSTVDLREETTGKQLINFIKVISVVNVSPF</sequence>
<accession>A0AAW0B063</accession>
<keyword evidence="3" id="KW-1185">Reference proteome</keyword>
<dbReference type="AlphaFoldDB" id="A0AAW0B063"/>
<name>A0AAW0B063_9AGAR</name>
<feature type="region of interest" description="Disordered" evidence="1">
    <location>
        <begin position="135"/>
        <end position="220"/>
    </location>
</feature>
<comment type="caution">
    <text evidence="2">The sequence shown here is derived from an EMBL/GenBank/DDBJ whole genome shotgun (WGS) entry which is preliminary data.</text>
</comment>
<feature type="compositionally biased region" description="Basic and acidic residues" evidence="1">
    <location>
        <begin position="158"/>
        <end position="190"/>
    </location>
</feature>
<evidence type="ECO:0000313" key="3">
    <source>
        <dbReference type="Proteomes" id="UP001383192"/>
    </source>
</evidence>
<organism evidence="2 3">
    <name type="scientific">Paramarasmius palmivorus</name>
    <dbReference type="NCBI Taxonomy" id="297713"/>
    <lineage>
        <taxon>Eukaryota</taxon>
        <taxon>Fungi</taxon>
        <taxon>Dikarya</taxon>
        <taxon>Basidiomycota</taxon>
        <taxon>Agaricomycotina</taxon>
        <taxon>Agaricomycetes</taxon>
        <taxon>Agaricomycetidae</taxon>
        <taxon>Agaricales</taxon>
        <taxon>Marasmiineae</taxon>
        <taxon>Marasmiaceae</taxon>
        <taxon>Paramarasmius</taxon>
    </lineage>
</organism>
<evidence type="ECO:0000256" key="1">
    <source>
        <dbReference type="SAM" id="MobiDB-lite"/>
    </source>
</evidence>
<reference evidence="2 3" key="1">
    <citation type="submission" date="2024-01" db="EMBL/GenBank/DDBJ databases">
        <title>A draft genome for a cacao thread blight-causing isolate of Paramarasmius palmivorus.</title>
        <authorList>
            <person name="Baruah I.K."/>
            <person name="Bukari Y."/>
            <person name="Amoako-Attah I."/>
            <person name="Meinhardt L.W."/>
            <person name="Bailey B.A."/>
            <person name="Cohen S.P."/>
        </authorList>
    </citation>
    <scope>NUCLEOTIDE SEQUENCE [LARGE SCALE GENOMIC DNA]</scope>
    <source>
        <strain evidence="2 3">GH-12</strain>
    </source>
</reference>
<protein>
    <submittedName>
        <fullName evidence="2">Uncharacterized protein</fullName>
    </submittedName>
</protein>